<organism evidence="3 4">
    <name type="scientific">Angomonas deanei</name>
    <dbReference type="NCBI Taxonomy" id="59799"/>
    <lineage>
        <taxon>Eukaryota</taxon>
        <taxon>Discoba</taxon>
        <taxon>Euglenozoa</taxon>
        <taxon>Kinetoplastea</taxon>
        <taxon>Metakinetoplastina</taxon>
        <taxon>Trypanosomatida</taxon>
        <taxon>Trypanosomatidae</taxon>
        <taxon>Strigomonadinae</taxon>
        <taxon>Angomonas</taxon>
    </lineage>
</organism>
<keyword evidence="2" id="KW-0812">Transmembrane</keyword>
<reference evidence="3 4" key="1">
    <citation type="submission" date="2020-08" db="EMBL/GenBank/DDBJ databases">
        <authorList>
            <person name="Newling K."/>
            <person name="Davey J."/>
            <person name="Forrester S."/>
        </authorList>
    </citation>
    <scope>NUCLEOTIDE SEQUENCE [LARGE SCALE GENOMIC DNA]</scope>
    <source>
        <strain evidence="4">Crithidia deanei Carvalho (ATCC PRA-265)</strain>
    </source>
</reference>
<feature type="compositionally biased region" description="Polar residues" evidence="1">
    <location>
        <begin position="362"/>
        <end position="376"/>
    </location>
</feature>
<evidence type="ECO:0000313" key="4">
    <source>
        <dbReference type="Proteomes" id="UP000515908"/>
    </source>
</evidence>
<gene>
    <name evidence="3" type="ORF">ADEAN_001000600</name>
</gene>
<feature type="region of interest" description="Disordered" evidence="1">
    <location>
        <begin position="245"/>
        <end position="271"/>
    </location>
</feature>
<feature type="transmembrane region" description="Helical" evidence="2">
    <location>
        <begin position="309"/>
        <end position="327"/>
    </location>
</feature>
<dbReference type="Proteomes" id="UP000515908">
    <property type="component" value="Chromosome 26"/>
</dbReference>
<keyword evidence="2" id="KW-1133">Transmembrane helix</keyword>
<sequence length="393" mass="42277">MTLKASCDALYFPDTPRDNIIQLTWEKGSTPLESLSLLIYKAKCTAPHLFHVLPRYGAILLTTANGAALPGTGTISFGLREPQSTHAEGNSAVTATPSNSGTKKYQERFALEYLVIHSETAAHQQISQVGGDPTRTSEVVKSIWSMVTSRTIPSSHVGAKGGVNLKVYMQNVVLSTESPRPGCIIVPDTAQLVSPSLQDRLSGDRSPNSAAHYSPTASSHRGSVGGTSAATIENELRALREEITTLKAETTPSRSVADSNSPASVSESGTPLAMRSLVQGGFGGGDSRIMDYPFPVASGTPKKKSGLKLSRLLLIMLVFYILCVLLFRTSAKTKLAREAKAEKDAANRKLNSKDVNDHREVPSTTDEPTKGKTPTTTRDRANRSLTKKRKKKE</sequence>
<dbReference type="EMBL" id="LR877170">
    <property type="protein sequence ID" value="CAD2222462.1"/>
    <property type="molecule type" value="Genomic_DNA"/>
</dbReference>
<evidence type="ECO:0000313" key="3">
    <source>
        <dbReference type="EMBL" id="CAD2222462.1"/>
    </source>
</evidence>
<dbReference type="AlphaFoldDB" id="A0A7G2CVW5"/>
<protein>
    <submittedName>
        <fullName evidence="3">Uncharacterized protein</fullName>
    </submittedName>
</protein>
<accession>A0A7G2CVW5</accession>
<keyword evidence="4" id="KW-1185">Reference proteome</keyword>
<dbReference type="VEuPathDB" id="TriTrypDB:ADEAN_001000600"/>
<feature type="compositionally biased region" description="Basic and acidic residues" evidence="1">
    <location>
        <begin position="342"/>
        <end position="361"/>
    </location>
</feature>
<dbReference type="OrthoDB" id="264396at2759"/>
<evidence type="ECO:0000256" key="2">
    <source>
        <dbReference type="SAM" id="Phobius"/>
    </source>
</evidence>
<evidence type="ECO:0000256" key="1">
    <source>
        <dbReference type="SAM" id="MobiDB-lite"/>
    </source>
</evidence>
<name>A0A7G2CVW5_9TRYP</name>
<feature type="region of interest" description="Disordered" evidence="1">
    <location>
        <begin position="342"/>
        <end position="393"/>
    </location>
</feature>
<feature type="region of interest" description="Disordered" evidence="1">
    <location>
        <begin position="196"/>
        <end position="227"/>
    </location>
</feature>
<feature type="compositionally biased region" description="Polar residues" evidence="1">
    <location>
        <begin position="247"/>
        <end position="269"/>
    </location>
</feature>
<keyword evidence="2" id="KW-0472">Membrane</keyword>
<proteinExistence type="predicted"/>